<comment type="pathway">
    <text evidence="4">Amino-acid biosynthesis; L-methionine biosynthesis via salvage pathway; L-methionine from S-methyl-5-thio-alpha-D-ribose 1-phosphate: step 3/6.</text>
</comment>
<dbReference type="InterPro" id="IPR023214">
    <property type="entry name" value="HAD_sf"/>
</dbReference>
<reference evidence="5 6" key="1">
    <citation type="submission" date="2016-10" db="EMBL/GenBank/DDBJ databases">
        <authorList>
            <person name="de Groot N.N."/>
        </authorList>
    </citation>
    <scope>NUCLEOTIDE SEQUENCE [LARGE SCALE GENOMIC DNA]</scope>
    <source>
        <strain evidence="5 6">DSM 14789</strain>
    </source>
</reference>
<dbReference type="Proteomes" id="UP000198654">
    <property type="component" value="Unassembled WGS sequence"/>
</dbReference>
<dbReference type="AlphaFoldDB" id="A0A1G9JVB6"/>
<evidence type="ECO:0000313" key="6">
    <source>
        <dbReference type="Proteomes" id="UP000198654"/>
    </source>
</evidence>
<comment type="function">
    <text evidence="4">Bifunctional enzyme that catalyzes the enolization of 2,3-diketo-5-methylthiopentyl-1-phosphate (DK-MTP-1-P) into the intermediate 2-hydroxy-3-keto-5-methylthiopentenyl-1-phosphate (HK-MTPenyl-1-P), which is then dephosphorylated to form the acireductone 1,2-dihydroxy-3-keto-5-methylthiopentene (DHK-MTPene).</text>
</comment>
<accession>A0A1G9JVB6</accession>
<dbReference type="HAMAP" id="MF_01681">
    <property type="entry name" value="Salvage_MtnC"/>
    <property type="match status" value="1"/>
</dbReference>
<comment type="catalytic activity">
    <reaction evidence="4">
        <text>5-methylsulfanyl-2,3-dioxopentyl phosphate + H2O = 1,2-dihydroxy-5-(methylsulfanyl)pent-1-en-3-one + phosphate</text>
        <dbReference type="Rhea" id="RHEA:21700"/>
        <dbReference type="ChEBI" id="CHEBI:15377"/>
        <dbReference type="ChEBI" id="CHEBI:43474"/>
        <dbReference type="ChEBI" id="CHEBI:49252"/>
        <dbReference type="ChEBI" id="CHEBI:58828"/>
        <dbReference type="EC" id="3.1.3.77"/>
    </reaction>
</comment>
<name>A0A1G9JVB6_9GAMM</name>
<dbReference type="GO" id="GO:0019509">
    <property type="term" value="P:L-methionine salvage from methylthioadenosine"/>
    <property type="evidence" value="ECO:0007669"/>
    <property type="project" value="UniProtKB-UniRule"/>
</dbReference>
<dbReference type="EMBL" id="FNGI01000003">
    <property type="protein sequence ID" value="SDL41155.1"/>
    <property type="molecule type" value="Genomic_DNA"/>
</dbReference>
<dbReference type="Pfam" id="PF00702">
    <property type="entry name" value="Hydrolase"/>
    <property type="match status" value="1"/>
</dbReference>
<proteinExistence type="inferred from homology"/>
<dbReference type="SFLD" id="SFLDG01129">
    <property type="entry name" value="C1.5:_HAD__Beta-PGM__Phosphata"/>
    <property type="match status" value="1"/>
</dbReference>
<dbReference type="GO" id="GO:0043715">
    <property type="term" value="F:2,3-diketo-5-methylthiopentyl-1-phosphate enolase activity"/>
    <property type="evidence" value="ECO:0007669"/>
    <property type="project" value="UniProtKB-UniRule"/>
</dbReference>
<comment type="similarity">
    <text evidence="4">Belongs to the HAD-like hydrolase superfamily. MasA/MtnC family.</text>
</comment>
<dbReference type="UniPathway" id="UPA00904">
    <property type="reaction ID" value="UER00876"/>
</dbReference>
<protein>
    <recommendedName>
        <fullName evidence="4">Enolase-phosphatase E1</fullName>
        <ecNumber evidence="4">3.1.3.77</ecNumber>
    </recommendedName>
    <alternativeName>
        <fullName evidence="4">2,3-diketo-5-methylthio-1-phosphopentane phosphatase</fullName>
    </alternativeName>
</protein>
<dbReference type="InterPro" id="IPR006439">
    <property type="entry name" value="HAD-SF_hydro_IA"/>
</dbReference>
<keyword evidence="4" id="KW-0479">Metal-binding</keyword>
<keyword evidence="6" id="KW-1185">Reference proteome</keyword>
<dbReference type="STRING" id="119000.SAMN05661010_01631"/>
<gene>
    <name evidence="4" type="primary">mtnC</name>
    <name evidence="5" type="ORF">SAMN05661010_01631</name>
</gene>
<dbReference type="Gene3D" id="1.10.720.60">
    <property type="match status" value="1"/>
</dbReference>
<dbReference type="SFLD" id="SFLDF00044">
    <property type="entry name" value="enolase-phosphatase"/>
    <property type="match status" value="1"/>
</dbReference>
<dbReference type="SUPFAM" id="SSF56784">
    <property type="entry name" value="HAD-like"/>
    <property type="match status" value="1"/>
</dbReference>
<dbReference type="GO" id="GO:0043716">
    <property type="term" value="F:2-hydroxy-3-keto-5-methylthiopentenyl-1-phosphate phosphatase activity"/>
    <property type="evidence" value="ECO:0007669"/>
    <property type="project" value="UniProtKB-UniRule"/>
</dbReference>
<evidence type="ECO:0000256" key="3">
    <source>
        <dbReference type="ARBA" id="ARBA00023167"/>
    </source>
</evidence>
<dbReference type="InterPro" id="IPR036412">
    <property type="entry name" value="HAD-like_sf"/>
</dbReference>
<dbReference type="Gene3D" id="3.40.50.1000">
    <property type="entry name" value="HAD superfamily/HAD-like"/>
    <property type="match status" value="1"/>
</dbReference>
<evidence type="ECO:0000256" key="4">
    <source>
        <dbReference type="HAMAP-Rule" id="MF_01681"/>
    </source>
</evidence>
<dbReference type="InterPro" id="IPR023943">
    <property type="entry name" value="Enolase-ppase_E1"/>
</dbReference>
<keyword evidence="1 4" id="KW-0028">Amino-acid biosynthesis</keyword>
<sequence length="227" mass="24721">MIRAIVTDIEGTTGSIGFVHEVLFPYARERLSDFVRQRGNEPAFAEQLEAVRELAGEPEADRERVIAILEGWLDADRKATPLKALQGMIWETGYRRGDFTGHVYSDVVQHLAAWQAAGLALYVYSSGSIQAQKLLFGHSDVGDLTPLFAGYFDTTTGPKQEADSYRRIAAHLGLAGHEILFLSDALAELDAAAAAGFHTVQLARDSGMITGDHPVAASFDAVRFPDD</sequence>
<comment type="subunit">
    <text evidence="4">Monomer.</text>
</comment>
<organism evidence="5 6">
    <name type="scientific">Modicisalibacter muralis</name>
    <dbReference type="NCBI Taxonomy" id="119000"/>
    <lineage>
        <taxon>Bacteria</taxon>
        <taxon>Pseudomonadati</taxon>
        <taxon>Pseudomonadota</taxon>
        <taxon>Gammaproteobacteria</taxon>
        <taxon>Oceanospirillales</taxon>
        <taxon>Halomonadaceae</taxon>
        <taxon>Modicisalibacter</taxon>
    </lineage>
</organism>
<keyword evidence="2 4" id="KW-0378">Hydrolase</keyword>
<dbReference type="PANTHER" id="PTHR20371">
    <property type="entry name" value="ENOLASE-PHOSPHATASE E1"/>
    <property type="match status" value="1"/>
</dbReference>
<dbReference type="NCBIfam" id="TIGR01691">
    <property type="entry name" value="enolase-ppase"/>
    <property type="match status" value="1"/>
</dbReference>
<dbReference type="PRINTS" id="PR00413">
    <property type="entry name" value="HADHALOGNASE"/>
</dbReference>
<dbReference type="SFLD" id="SFLDG01133">
    <property type="entry name" value="C1.5.4:_Enolase-phosphatase_Li"/>
    <property type="match status" value="1"/>
</dbReference>
<dbReference type="SFLD" id="SFLDS00003">
    <property type="entry name" value="Haloacid_Dehalogenase"/>
    <property type="match status" value="1"/>
</dbReference>
<evidence type="ECO:0000313" key="5">
    <source>
        <dbReference type="EMBL" id="SDL41155.1"/>
    </source>
</evidence>
<dbReference type="GO" id="GO:0000287">
    <property type="term" value="F:magnesium ion binding"/>
    <property type="evidence" value="ECO:0007669"/>
    <property type="project" value="UniProtKB-UniRule"/>
</dbReference>
<dbReference type="GO" id="GO:0043874">
    <property type="term" value="F:acireductone synthase activity"/>
    <property type="evidence" value="ECO:0007669"/>
    <property type="project" value="UniProtKB-EC"/>
</dbReference>
<dbReference type="CDD" id="cd01629">
    <property type="entry name" value="HAD_EP"/>
    <property type="match status" value="1"/>
</dbReference>
<evidence type="ECO:0000256" key="1">
    <source>
        <dbReference type="ARBA" id="ARBA00022605"/>
    </source>
</evidence>
<keyword evidence="4" id="KW-0460">Magnesium</keyword>
<comment type="cofactor">
    <cofactor evidence="4">
        <name>Mg(2+)</name>
        <dbReference type="ChEBI" id="CHEBI:18420"/>
    </cofactor>
    <text evidence="4">Binds 1 Mg(2+) ion per subunit.</text>
</comment>
<keyword evidence="3 4" id="KW-0486">Methionine biosynthesis</keyword>
<dbReference type="OrthoDB" id="9797416at2"/>
<dbReference type="EC" id="3.1.3.77" evidence="4"/>
<dbReference type="RefSeq" id="WP_089727377.1">
    <property type="nucleotide sequence ID" value="NZ_FNGI01000003.1"/>
</dbReference>
<evidence type="ECO:0000256" key="2">
    <source>
        <dbReference type="ARBA" id="ARBA00022801"/>
    </source>
</evidence>
<dbReference type="PANTHER" id="PTHR20371:SF1">
    <property type="entry name" value="ENOLASE-PHOSPHATASE E1"/>
    <property type="match status" value="1"/>
</dbReference>
<comment type="pathway">
    <text evidence="4">Amino-acid biosynthesis; L-methionine biosynthesis via salvage pathway; L-methionine from S-methyl-5-thio-alpha-D-ribose 1-phosphate: step 4/6.</text>
</comment>